<evidence type="ECO:0000256" key="1">
    <source>
        <dbReference type="SAM" id="Phobius"/>
    </source>
</evidence>
<keyword evidence="1" id="KW-0472">Membrane</keyword>
<sequence>MKPMIWHPEEKDAKINEYFQTANHAPYITIWAMALILFCSLASIIVIGGF</sequence>
<keyword evidence="1" id="KW-0812">Transmembrane</keyword>
<reference evidence="2" key="1">
    <citation type="submission" date="2020-10" db="EMBL/GenBank/DDBJ databases">
        <authorList>
            <person name="Castelo-Branco R."/>
            <person name="Eusebio N."/>
            <person name="Adriana R."/>
            <person name="Vieira A."/>
            <person name="Brugerolle De Fraissinette N."/>
            <person name="Rezende De Castro R."/>
            <person name="Schneider M.P."/>
            <person name="Vasconcelos V."/>
            <person name="Leao P.N."/>
        </authorList>
    </citation>
    <scope>NUCLEOTIDE SEQUENCE</scope>
    <source>
        <strain evidence="2">LEGE 11467</strain>
    </source>
</reference>
<dbReference type="AlphaFoldDB" id="A0A928VZU1"/>
<keyword evidence="1" id="KW-1133">Transmembrane helix</keyword>
<feature type="transmembrane region" description="Helical" evidence="1">
    <location>
        <begin position="28"/>
        <end position="48"/>
    </location>
</feature>
<dbReference type="Proteomes" id="UP000621799">
    <property type="component" value="Unassembled WGS sequence"/>
</dbReference>
<name>A0A928VZU1_9CYAN</name>
<keyword evidence="3" id="KW-1185">Reference proteome</keyword>
<organism evidence="2 3">
    <name type="scientific">Zarconia navalis LEGE 11467</name>
    <dbReference type="NCBI Taxonomy" id="1828826"/>
    <lineage>
        <taxon>Bacteria</taxon>
        <taxon>Bacillati</taxon>
        <taxon>Cyanobacteriota</taxon>
        <taxon>Cyanophyceae</taxon>
        <taxon>Oscillatoriophycideae</taxon>
        <taxon>Oscillatoriales</taxon>
        <taxon>Oscillatoriales incertae sedis</taxon>
        <taxon>Zarconia</taxon>
        <taxon>Zarconia navalis</taxon>
    </lineage>
</organism>
<evidence type="ECO:0000313" key="2">
    <source>
        <dbReference type="EMBL" id="MBE9042644.1"/>
    </source>
</evidence>
<protein>
    <submittedName>
        <fullName evidence="2">Uncharacterized protein</fullName>
    </submittedName>
</protein>
<proteinExistence type="predicted"/>
<gene>
    <name evidence="2" type="ORF">IQ235_17935</name>
</gene>
<dbReference type="RefSeq" id="WP_264322795.1">
    <property type="nucleotide sequence ID" value="NZ_JADEXN010000402.1"/>
</dbReference>
<dbReference type="EMBL" id="JADEXN010000402">
    <property type="protein sequence ID" value="MBE9042644.1"/>
    <property type="molecule type" value="Genomic_DNA"/>
</dbReference>
<evidence type="ECO:0000313" key="3">
    <source>
        <dbReference type="Proteomes" id="UP000621799"/>
    </source>
</evidence>
<comment type="caution">
    <text evidence="2">The sequence shown here is derived from an EMBL/GenBank/DDBJ whole genome shotgun (WGS) entry which is preliminary data.</text>
</comment>
<accession>A0A928VZU1</accession>